<comment type="caution">
    <text evidence="3">The sequence shown here is derived from an EMBL/GenBank/DDBJ whole genome shotgun (WGS) entry which is preliminary data.</text>
</comment>
<dbReference type="Proteomes" id="UP000824540">
    <property type="component" value="Unassembled WGS sequence"/>
</dbReference>
<reference evidence="3" key="1">
    <citation type="thesis" date="2021" institute="BYU ScholarsArchive" country="Provo, UT, USA">
        <title>Applications of and Algorithms for Genome Assembly and Genomic Analyses with an Emphasis on Marine Teleosts.</title>
        <authorList>
            <person name="Pickett B.D."/>
        </authorList>
    </citation>
    <scope>NUCLEOTIDE SEQUENCE</scope>
    <source>
        <strain evidence="3">HI-2016</strain>
    </source>
</reference>
<name>A0A8T2MJR3_9TELE</name>
<evidence type="ECO:0000313" key="3">
    <source>
        <dbReference type="EMBL" id="KAG9328454.1"/>
    </source>
</evidence>
<feature type="region of interest" description="Disordered" evidence="1">
    <location>
        <begin position="43"/>
        <end position="131"/>
    </location>
</feature>
<feature type="domain" description="Potassium channel voltage dependent KCNQ C-terminal" evidence="2">
    <location>
        <begin position="67"/>
        <end position="117"/>
    </location>
</feature>
<dbReference type="InterPro" id="IPR013821">
    <property type="entry name" value="K_chnl_volt-dep_KCNQ_C"/>
</dbReference>
<dbReference type="Pfam" id="PF03520">
    <property type="entry name" value="KCNQ_channel"/>
    <property type="match status" value="1"/>
</dbReference>
<proteinExistence type="predicted"/>
<evidence type="ECO:0000256" key="1">
    <source>
        <dbReference type="SAM" id="MobiDB-lite"/>
    </source>
</evidence>
<protein>
    <recommendedName>
        <fullName evidence="2">Potassium channel voltage dependent KCNQ C-terminal domain-containing protein</fullName>
    </recommendedName>
</protein>
<sequence length="131" mass="14290">MCLCSCVYRLIPPLNQLDLLRNLKSKSGLSFSVQKVSLKERVFSSPRGSSFKGKSSPQGPGQGLRGSPTAEHGLEQSPEKVPPSWSLSERNRERARQAFRTKASTSRQNSEGGGQRGAVSFNATSVLPDIW</sequence>
<evidence type="ECO:0000259" key="2">
    <source>
        <dbReference type="Pfam" id="PF03520"/>
    </source>
</evidence>
<evidence type="ECO:0000313" key="4">
    <source>
        <dbReference type="Proteomes" id="UP000824540"/>
    </source>
</evidence>
<accession>A0A8T2MJR3</accession>
<dbReference type="EMBL" id="JAFBMS010002220">
    <property type="protein sequence ID" value="KAG9328454.1"/>
    <property type="molecule type" value="Genomic_DNA"/>
</dbReference>
<dbReference type="OrthoDB" id="8879391at2759"/>
<keyword evidence="4" id="KW-1185">Reference proteome</keyword>
<organism evidence="3 4">
    <name type="scientific">Albula glossodonta</name>
    <name type="common">roundjaw bonefish</name>
    <dbReference type="NCBI Taxonomy" id="121402"/>
    <lineage>
        <taxon>Eukaryota</taxon>
        <taxon>Metazoa</taxon>
        <taxon>Chordata</taxon>
        <taxon>Craniata</taxon>
        <taxon>Vertebrata</taxon>
        <taxon>Euteleostomi</taxon>
        <taxon>Actinopterygii</taxon>
        <taxon>Neopterygii</taxon>
        <taxon>Teleostei</taxon>
        <taxon>Albuliformes</taxon>
        <taxon>Albulidae</taxon>
        <taxon>Albula</taxon>
    </lineage>
</organism>
<dbReference type="AlphaFoldDB" id="A0A8T2MJR3"/>
<gene>
    <name evidence="3" type="ORF">JZ751_013872</name>
</gene>
<feature type="compositionally biased region" description="Polar residues" evidence="1">
    <location>
        <begin position="46"/>
        <end position="59"/>
    </location>
</feature>